<feature type="domain" description="ABC3 transporter permease C-terminal" evidence="8">
    <location>
        <begin position="290"/>
        <end position="404"/>
    </location>
</feature>
<dbReference type="PANTHER" id="PTHR30572">
    <property type="entry name" value="MEMBRANE COMPONENT OF TRANSPORTER-RELATED"/>
    <property type="match status" value="1"/>
</dbReference>
<protein>
    <submittedName>
        <fullName evidence="10">FtsX-like permease family protein</fullName>
    </submittedName>
</protein>
<keyword evidence="11" id="KW-1185">Reference proteome</keyword>
<dbReference type="InterPro" id="IPR003838">
    <property type="entry name" value="ABC3_permease_C"/>
</dbReference>
<dbReference type="GO" id="GO:0005886">
    <property type="term" value="C:plasma membrane"/>
    <property type="evidence" value="ECO:0007669"/>
    <property type="project" value="UniProtKB-SubCell"/>
</dbReference>
<comment type="subcellular location">
    <subcellularLocation>
        <location evidence="1">Cell membrane</location>
        <topology evidence="1">Multi-pass membrane protein</topology>
    </subcellularLocation>
</comment>
<dbReference type="Pfam" id="PF12704">
    <property type="entry name" value="MacB_PCD"/>
    <property type="match status" value="1"/>
</dbReference>
<keyword evidence="4 7" id="KW-1133">Transmembrane helix</keyword>
<dbReference type="Pfam" id="PF02687">
    <property type="entry name" value="FtsX"/>
    <property type="match status" value="1"/>
</dbReference>
<dbReference type="InterPro" id="IPR025857">
    <property type="entry name" value="MacB_PCD"/>
</dbReference>
<feature type="transmembrane region" description="Helical" evidence="7">
    <location>
        <begin position="371"/>
        <end position="393"/>
    </location>
</feature>
<feature type="transmembrane region" description="Helical" evidence="7">
    <location>
        <begin position="26"/>
        <end position="49"/>
    </location>
</feature>
<evidence type="ECO:0000256" key="3">
    <source>
        <dbReference type="ARBA" id="ARBA00022692"/>
    </source>
</evidence>
<dbReference type="EMBL" id="WOCD01000003">
    <property type="protein sequence ID" value="MUH72807.1"/>
    <property type="molecule type" value="Genomic_DNA"/>
</dbReference>
<reference evidence="10 11" key="1">
    <citation type="submission" date="2019-11" db="EMBL/GenBank/DDBJ databases">
        <title>P. haliotis isolates from Z. marina roots.</title>
        <authorList>
            <person name="Cohen M."/>
            <person name="Jospin G."/>
            <person name="Eisen J.A."/>
            <person name="Coil D.A."/>
        </authorList>
    </citation>
    <scope>NUCLEOTIDE SEQUENCE [LARGE SCALE GENOMIC DNA]</scope>
    <source>
        <strain evidence="10 11">UCD-MCMsp1aY</strain>
    </source>
</reference>
<comment type="caution">
    <text evidence="10">The sequence shown here is derived from an EMBL/GenBank/DDBJ whole genome shotgun (WGS) entry which is preliminary data.</text>
</comment>
<evidence type="ECO:0000313" key="11">
    <source>
        <dbReference type="Proteomes" id="UP000439994"/>
    </source>
</evidence>
<keyword evidence="5 7" id="KW-0472">Membrane</keyword>
<dbReference type="InterPro" id="IPR050250">
    <property type="entry name" value="Macrolide_Exporter_MacB"/>
</dbReference>
<keyword evidence="3 7" id="KW-0812">Transmembrane</keyword>
<evidence type="ECO:0000256" key="7">
    <source>
        <dbReference type="SAM" id="Phobius"/>
    </source>
</evidence>
<dbReference type="RefSeq" id="WP_155695958.1">
    <property type="nucleotide sequence ID" value="NZ_WOCD01000003.1"/>
</dbReference>
<evidence type="ECO:0000313" key="10">
    <source>
        <dbReference type="EMBL" id="MUH72807.1"/>
    </source>
</evidence>
<feature type="transmembrane region" description="Helical" evidence="7">
    <location>
        <begin position="284"/>
        <end position="308"/>
    </location>
</feature>
<feature type="transmembrane region" description="Helical" evidence="7">
    <location>
        <begin position="341"/>
        <end position="365"/>
    </location>
</feature>
<dbReference type="AlphaFoldDB" id="A0A6N8FCC2"/>
<name>A0A6N8FCC2_9GAMM</name>
<gene>
    <name evidence="10" type="ORF">GNP35_10070</name>
</gene>
<evidence type="ECO:0000256" key="1">
    <source>
        <dbReference type="ARBA" id="ARBA00004651"/>
    </source>
</evidence>
<feature type="domain" description="MacB-like periplasmic core" evidence="9">
    <location>
        <begin position="25"/>
        <end position="223"/>
    </location>
</feature>
<sequence length="411" mass="44519">MYKIYRLLIILKSSLDELRRNKLRTVLTSFGITIAIAGVTAIAGIMAGVEQDLTRDFQELGSETIIVKPNIYLWYQTNNLSTMSLKEQLALQSHVRGISKVASFSPFSFQGDGISGTQFSLGDKKANGTVLAISESLANVVNRYPLKGRFFKFSDSESRRRVCLVNIGLANQLDISDISQTKYLQLGNIKCRVIGIMPGSNKDILGTSADVYLPLGTAAQLNLNAISLRFAFKVLEDANAQGILKNVSNILRASQKTPRSSPNNFIIQDANEIKSLSKEVYRKIAGVLFLVVSIALIVGGIGIMNVMLASVNERTREIGLLRAIGASQEYIKVKFLVESSLLTLFGGVLGIALGYLTSIVLSSILGTSGQYIPLWSIYACISFSILIGLVCGLGPAMKAAKLPPIDALRAS</sequence>
<dbReference type="GO" id="GO:0022857">
    <property type="term" value="F:transmembrane transporter activity"/>
    <property type="evidence" value="ECO:0007669"/>
    <property type="project" value="TreeGrafter"/>
</dbReference>
<dbReference type="Proteomes" id="UP000439994">
    <property type="component" value="Unassembled WGS sequence"/>
</dbReference>
<evidence type="ECO:0000259" key="8">
    <source>
        <dbReference type="Pfam" id="PF02687"/>
    </source>
</evidence>
<organism evidence="10 11">
    <name type="scientific">Psychrosphaera haliotis</name>
    <dbReference type="NCBI Taxonomy" id="555083"/>
    <lineage>
        <taxon>Bacteria</taxon>
        <taxon>Pseudomonadati</taxon>
        <taxon>Pseudomonadota</taxon>
        <taxon>Gammaproteobacteria</taxon>
        <taxon>Alteromonadales</taxon>
        <taxon>Pseudoalteromonadaceae</taxon>
        <taxon>Psychrosphaera</taxon>
    </lineage>
</organism>
<dbReference type="PANTHER" id="PTHR30572:SF4">
    <property type="entry name" value="ABC TRANSPORTER PERMEASE YTRF"/>
    <property type="match status" value="1"/>
</dbReference>
<evidence type="ECO:0000256" key="6">
    <source>
        <dbReference type="ARBA" id="ARBA00038076"/>
    </source>
</evidence>
<comment type="similarity">
    <text evidence="6">Belongs to the ABC-4 integral membrane protein family.</text>
</comment>
<dbReference type="OrthoDB" id="9770036at2"/>
<evidence type="ECO:0000256" key="2">
    <source>
        <dbReference type="ARBA" id="ARBA00022475"/>
    </source>
</evidence>
<evidence type="ECO:0000256" key="4">
    <source>
        <dbReference type="ARBA" id="ARBA00022989"/>
    </source>
</evidence>
<evidence type="ECO:0000259" key="9">
    <source>
        <dbReference type="Pfam" id="PF12704"/>
    </source>
</evidence>
<proteinExistence type="inferred from homology"/>
<evidence type="ECO:0000256" key="5">
    <source>
        <dbReference type="ARBA" id="ARBA00023136"/>
    </source>
</evidence>
<accession>A0A6N8FCC2</accession>
<keyword evidence="2" id="KW-1003">Cell membrane</keyword>